<sequence length="212" mass="23618">MCSVPQMSRIKIYEIYCSRGTNSSRQVVASGALSLVPSGRCMSALPPYMGMGTACFANQTLKSREWNNCSGTLPNVRFCLIDEHGTSRPFDRAPALACPPLHRDALEDFDHKLGLLNVNWRGEFNFIHASIMHSTGDRRSGQRQVAEAVAARLGREARKWNAADIIKTVRTNRWRGINARIRSAIARPAMFPTCCCQSLSNSVTLEITEWSK</sequence>
<keyword evidence="2" id="KW-1185">Reference proteome</keyword>
<dbReference type="AlphaFoldDB" id="A0A9P0NA45"/>
<accession>A0A9P0NA45</accession>
<evidence type="ECO:0000313" key="1">
    <source>
        <dbReference type="EMBL" id="CAH1646963.1"/>
    </source>
</evidence>
<dbReference type="EMBL" id="LR824540">
    <property type="protein sequence ID" value="CAH1646963.1"/>
    <property type="molecule type" value="Genomic_DNA"/>
</dbReference>
<protein>
    <submittedName>
        <fullName evidence="1">Uncharacterized protein</fullName>
    </submittedName>
</protein>
<name>A0A9P0NA45_SPOLI</name>
<proteinExistence type="predicted"/>
<gene>
    <name evidence="1" type="ORF">SPLIT_LOCUS12314</name>
</gene>
<evidence type="ECO:0000313" key="2">
    <source>
        <dbReference type="Proteomes" id="UP001153321"/>
    </source>
</evidence>
<dbReference type="Proteomes" id="UP001153321">
    <property type="component" value="Chromosome 9"/>
</dbReference>
<organism evidence="1 2">
    <name type="scientific">Spodoptera littoralis</name>
    <name type="common">Egyptian cotton leafworm</name>
    <dbReference type="NCBI Taxonomy" id="7109"/>
    <lineage>
        <taxon>Eukaryota</taxon>
        <taxon>Metazoa</taxon>
        <taxon>Ecdysozoa</taxon>
        <taxon>Arthropoda</taxon>
        <taxon>Hexapoda</taxon>
        <taxon>Insecta</taxon>
        <taxon>Pterygota</taxon>
        <taxon>Neoptera</taxon>
        <taxon>Endopterygota</taxon>
        <taxon>Lepidoptera</taxon>
        <taxon>Glossata</taxon>
        <taxon>Ditrysia</taxon>
        <taxon>Noctuoidea</taxon>
        <taxon>Noctuidae</taxon>
        <taxon>Amphipyrinae</taxon>
        <taxon>Spodoptera</taxon>
    </lineage>
</organism>
<reference evidence="1" key="1">
    <citation type="submission" date="2022-02" db="EMBL/GenBank/DDBJ databases">
        <authorList>
            <person name="King R."/>
        </authorList>
    </citation>
    <scope>NUCLEOTIDE SEQUENCE</scope>
</reference>